<protein>
    <recommendedName>
        <fullName evidence="2">Universal stress protein</fullName>
    </recommendedName>
</protein>
<proteinExistence type="inferred from homology"/>
<name>A0ABS9UDE2_9BACL</name>
<sequence>MSNHYQNIVVAVDGSKLSDYAFKKAIDVAKRNVGSTLHIIHVIDTSVATSFDMLYDNMVELIRKHGEVLLDGCETQAKDAGIENVEKILTKGVPKQVLSKKLHEHVQHDLIICGATGVNAVEQVFLGSNTEAIVRHAKCDVLVVRTPEE</sequence>
<dbReference type="InterPro" id="IPR006015">
    <property type="entry name" value="Universal_stress_UspA"/>
</dbReference>
<dbReference type="Pfam" id="PF00582">
    <property type="entry name" value="Usp"/>
    <property type="match status" value="1"/>
</dbReference>
<dbReference type="InterPro" id="IPR014729">
    <property type="entry name" value="Rossmann-like_a/b/a_fold"/>
</dbReference>
<dbReference type="PIRSF" id="PIRSF006276">
    <property type="entry name" value="UspA"/>
    <property type="match status" value="1"/>
</dbReference>
<reference evidence="4 5" key="1">
    <citation type="submission" date="2022-03" db="EMBL/GenBank/DDBJ databases">
        <authorList>
            <person name="Jo J.-H."/>
            <person name="Im W.-T."/>
        </authorList>
    </citation>
    <scope>NUCLEOTIDE SEQUENCE [LARGE SCALE GENOMIC DNA]</scope>
    <source>
        <strain evidence="4 5">MA9</strain>
    </source>
</reference>
<comment type="subcellular location">
    <subcellularLocation>
        <location evidence="2">Cytoplasm</location>
    </subcellularLocation>
</comment>
<comment type="caution">
    <text evidence="4">The sequence shown here is derived from an EMBL/GenBank/DDBJ whole genome shotgun (WGS) entry which is preliminary data.</text>
</comment>
<dbReference type="CDD" id="cd00293">
    <property type="entry name" value="USP-like"/>
    <property type="match status" value="1"/>
</dbReference>
<dbReference type="Proteomes" id="UP001316087">
    <property type="component" value="Unassembled WGS sequence"/>
</dbReference>
<comment type="similarity">
    <text evidence="1 2">Belongs to the universal stress protein A family.</text>
</comment>
<accession>A0ABS9UDE2</accession>
<dbReference type="PRINTS" id="PR01438">
    <property type="entry name" value="UNVRSLSTRESS"/>
</dbReference>
<gene>
    <name evidence="4" type="ORF">LZ480_10250</name>
</gene>
<evidence type="ECO:0000256" key="2">
    <source>
        <dbReference type="PIRNR" id="PIRNR006276"/>
    </source>
</evidence>
<evidence type="ECO:0000259" key="3">
    <source>
        <dbReference type="Pfam" id="PF00582"/>
    </source>
</evidence>
<keyword evidence="2" id="KW-0963">Cytoplasm</keyword>
<evidence type="ECO:0000313" key="5">
    <source>
        <dbReference type="Proteomes" id="UP001316087"/>
    </source>
</evidence>
<dbReference type="InterPro" id="IPR006016">
    <property type="entry name" value="UspA"/>
</dbReference>
<dbReference type="RefSeq" id="WP_241369337.1">
    <property type="nucleotide sequence ID" value="NZ_JAKZFC010000003.1"/>
</dbReference>
<evidence type="ECO:0000256" key="1">
    <source>
        <dbReference type="ARBA" id="ARBA00008791"/>
    </source>
</evidence>
<organism evidence="4 5">
    <name type="scientific">Solibacillus palustris</name>
    <dbReference type="NCBI Taxonomy" id="2908203"/>
    <lineage>
        <taxon>Bacteria</taxon>
        <taxon>Bacillati</taxon>
        <taxon>Bacillota</taxon>
        <taxon>Bacilli</taxon>
        <taxon>Bacillales</taxon>
        <taxon>Caryophanaceae</taxon>
        <taxon>Solibacillus</taxon>
    </lineage>
</organism>
<dbReference type="EMBL" id="JAKZFC010000003">
    <property type="protein sequence ID" value="MCH7322273.1"/>
    <property type="molecule type" value="Genomic_DNA"/>
</dbReference>
<keyword evidence="5" id="KW-1185">Reference proteome</keyword>
<dbReference type="Gene3D" id="3.40.50.620">
    <property type="entry name" value="HUPs"/>
    <property type="match status" value="1"/>
</dbReference>
<dbReference type="SUPFAM" id="SSF52402">
    <property type="entry name" value="Adenine nucleotide alpha hydrolases-like"/>
    <property type="match status" value="1"/>
</dbReference>
<dbReference type="PANTHER" id="PTHR46268">
    <property type="entry name" value="STRESS RESPONSE PROTEIN NHAX"/>
    <property type="match status" value="1"/>
</dbReference>
<evidence type="ECO:0000313" key="4">
    <source>
        <dbReference type="EMBL" id="MCH7322273.1"/>
    </source>
</evidence>
<feature type="domain" description="UspA" evidence="3">
    <location>
        <begin position="5"/>
        <end position="145"/>
    </location>
</feature>
<dbReference type="PANTHER" id="PTHR46268:SF6">
    <property type="entry name" value="UNIVERSAL STRESS PROTEIN UP12"/>
    <property type="match status" value="1"/>
</dbReference>